<feature type="binding site" evidence="11">
    <location>
        <position position="151"/>
    </location>
    <ligand>
        <name>substrate</name>
    </ligand>
</feature>
<feature type="binding site" evidence="12">
    <location>
        <position position="175"/>
    </location>
    <ligand>
        <name>Mg(2+)</name>
        <dbReference type="ChEBI" id="CHEBI:18420"/>
    </ligand>
</feature>
<reference evidence="14 15" key="1">
    <citation type="submission" date="2016-11" db="EMBL/GenBank/DDBJ databases">
        <title>Paenibacillus species isolates.</title>
        <authorList>
            <person name="Beno S.M."/>
        </authorList>
    </citation>
    <scope>NUCLEOTIDE SEQUENCE [LARGE SCALE GENOMIC DNA]</scope>
    <source>
        <strain evidence="14 15">FSL F4-0100</strain>
    </source>
</reference>
<comment type="caution">
    <text evidence="14">The sequence shown here is derived from an EMBL/GenBank/DDBJ whole genome shotgun (WGS) entry which is preliminary data.</text>
</comment>
<feature type="binding site" evidence="12">
    <location>
        <position position="15"/>
    </location>
    <ligand>
        <name>Mg(2+)</name>
        <dbReference type="ChEBI" id="CHEBI:18420"/>
    </ligand>
</feature>
<dbReference type="NCBIfam" id="TIGR01990">
    <property type="entry name" value="bPGM"/>
    <property type="match status" value="1"/>
</dbReference>
<dbReference type="STRING" id="1401.BK123_10790"/>
<dbReference type="GO" id="GO:0005975">
    <property type="term" value="P:carbohydrate metabolic process"/>
    <property type="evidence" value="ECO:0007669"/>
    <property type="project" value="InterPro"/>
</dbReference>
<dbReference type="InterPro" id="IPR010976">
    <property type="entry name" value="B-phosphoglucomutase_hydrolase"/>
</dbReference>
<feature type="binding site" evidence="11">
    <location>
        <position position="82"/>
    </location>
    <ligand>
        <name>substrate</name>
    </ligand>
</feature>
<feature type="binding site" evidence="11">
    <location>
        <position position="29"/>
    </location>
    <ligand>
        <name>substrate</name>
    </ligand>
</feature>
<dbReference type="EC" id="5.4.2.6" evidence="8"/>
<dbReference type="GO" id="GO:0000287">
    <property type="term" value="F:magnesium ion binding"/>
    <property type="evidence" value="ECO:0007669"/>
    <property type="project" value="InterPro"/>
</dbReference>
<evidence type="ECO:0000256" key="3">
    <source>
        <dbReference type="ARBA" id="ARBA00022723"/>
    </source>
</evidence>
<evidence type="ECO:0000256" key="8">
    <source>
        <dbReference type="ARBA" id="ARBA00044968"/>
    </source>
</evidence>
<feature type="binding site" evidence="11">
    <location>
        <begin position="13"/>
        <end position="15"/>
    </location>
    <ligand>
        <name>substrate</name>
    </ligand>
</feature>
<dbReference type="NCBIfam" id="TIGR01509">
    <property type="entry name" value="HAD-SF-IA-v3"/>
    <property type="match status" value="1"/>
</dbReference>
<feature type="binding site" evidence="12">
    <location>
        <position position="13"/>
    </location>
    <ligand>
        <name>Mg(2+)</name>
        <dbReference type="ChEBI" id="CHEBI:18420"/>
    </ligand>
</feature>
<evidence type="ECO:0000256" key="4">
    <source>
        <dbReference type="ARBA" id="ARBA00022842"/>
    </source>
</evidence>
<evidence type="ECO:0000256" key="12">
    <source>
        <dbReference type="PIRSR" id="PIRSR610972-3"/>
    </source>
</evidence>
<feature type="binding site" evidence="12">
    <location>
        <position position="176"/>
    </location>
    <ligand>
        <name>Mg(2+)</name>
        <dbReference type="ChEBI" id="CHEBI:18420"/>
    </ligand>
</feature>
<keyword evidence="6" id="KW-0119">Carbohydrate metabolism</keyword>
<comment type="cofactor">
    <cofactor evidence="12">
        <name>Mg(2+)</name>
        <dbReference type="ChEBI" id="CHEBI:18420"/>
    </cofactor>
    <text evidence="12">Binds 2 magnesium ions per subunit.</text>
</comment>
<dbReference type="Gene3D" id="1.10.150.240">
    <property type="entry name" value="Putative phosphatase, domain 2"/>
    <property type="match status" value="1"/>
</dbReference>
<dbReference type="InterPro" id="IPR010972">
    <property type="entry name" value="Beta-PGM"/>
</dbReference>
<dbReference type="InterPro" id="IPR036412">
    <property type="entry name" value="HAD-like_sf"/>
</dbReference>
<keyword evidence="5" id="KW-0413">Isomerase</keyword>
<comment type="similarity">
    <text evidence="1">Belongs to the HAD-like hydrolase superfamily. CbbY/CbbZ/Gph/YieH family.</text>
</comment>
<dbReference type="NCBIfam" id="TIGR02009">
    <property type="entry name" value="PGMB-YQAB-SF"/>
    <property type="match status" value="1"/>
</dbReference>
<sequence>MNETRKLKAVIFDLDGVITDTAEYHYQAWKATATELGIPFTREFNENLKGVSRMDSLKLLLSQAEKPVSYSDEELVQLADRKNKLYVELIETITPADLLPAITEFVADIRSAGLKTGIASASKNAIAVLTRLGVMDQFDVIVDVTKLKNNKPDPEIFLTAAAELGVEPADCIGVEDAASGVDAIKGAGMFAVAIGNAAHFPHADVVLSSTAELDFRILAQTFEGRS</sequence>
<dbReference type="RefSeq" id="WP_076322401.1">
    <property type="nucleotide sequence ID" value="NZ_MRTF01000003.1"/>
</dbReference>
<dbReference type="InterPro" id="IPR023214">
    <property type="entry name" value="HAD_sf"/>
</dbReference>
<dbReference type="InterPro" id="IPR023198">
    <property type="entry name" value="PGP-like_dom2"/>
</dbReference>
<dbReference type="SFLD" id="SFLDF00046">
    <property type="entry name" value="beta-phosphoglucomutase"/>
    <property type="match status" value="1"/>
</dbReference>
<dbReference type="InterPro" id="IPR051600">
    <property type="entry name" value="Beta-PGM-like"/>
</dbReference>
<dbReference type="CDD" id="cd02598">
    <property type="entry name" value="HAD_BPGM"/>
    <property type="match status" value="1"/>
</dbReference>
<protein>
    <recommendedName>
        <fullName evidence="9">Beta-phosphoglucomutase</fullName>
        <ecNumber evidence="8">5.4.2.6</ecNumber>
    </recommendedName>
</protein>
<dbReference type="EMBL" id="MRTF01000003">
    <property type="protein sequence ID" value="OME93730.1"/>
    <property type="molecule type" value="Genomic_DNA"/>
</dbReference>
<evidence type="ECO:0000256" key="6">
    <source>
        <dbReference type="ARBA" id="ARBA00023277"/>
    </source>
</evidence>
<evidence type="ECO:0000256" key="2">
    <source>
        <dbReference type="ARBA" id="ARBA00022553"/>
    </source>
</evidence>
<dbReference type="Pfam" id="PF00702">
    <property type="entry name" value="Hydrolase"/>
    <property type="match status" value="1"/>
</dbReference>
<evidence type="ECO:0000256" key="11">
    <source>
        <dbReference type="PIRSR" id="PIRSR610972-2"/>
    </source>
</evidence>
<dbReference type="SUPFAM" id="SSF56784">
    <property type="entry name" value="HAD-like"/>
    <property type="match status" value="1"/>
</dbReference>
<dbReference type="PANTHER" id="PTHR46193">
    <property type="entry name" value="6-PHOSPHOGLUCONATE PHOSPHATASE"/>
    <property type="match status" value="1"/>
</dbReference>
<feature type="site" description="Important for catalytic activity and assists the phosphoryl transfer reaction to Asp8 by balancing charge and orienting the reacting groups" evidence="13">
    <location>
        <position position="120"/>
    </location>
</feature>
<dbReference type="SFLD" id="SFLDG01129">
    <property type="entry name" value="C1.5:_HAD__Beta-PGM__Phosphata"/>
    <property type="match status" value="1"/>
</dbReference>
<organism evidence="14 15">
    <name type="scientific">Paenibacillus lautus</name>
    <name type="common">Bacillus lautus</name>
    <dbReference type="NCBI Taxonomy" id="1401"/>
    <lineage>
        <taxon>Bacteria</taxon>
        <taxon>Bacillati</taxon>
        <taxon>Bacillota</taxon>
        <taxon>Bacilli</taxon>
        <taxon>Bacillales</taxon>
        <taxon>Paenibacillaceae</taxon>
        <taxon>Paenibacillus</taxon>
    </lineage>
</organism>
<comment type="catalytic activity">
    <reaction evidence="7">
        <text>beta-D-glucose 1-phosphate = beta-D-glucose 6-phosphate</text>
        <dbReference type="Rhea" id="RHEA:20113"/>
        <dbReference type="ChEBI" id="CHEBI:57684"/>
        <dbReference type="ChEBI" id="CHEBI:58247"/>
        <dbReference type="EC" id="5.4.2.6"/>
    </reaction>
</comment>
<gene>
    <name evidence="14" type="ORF">BK123_10790</name>
</gene>
<dbReference type="OrthoDB" id="9797743at2"/>
<dbReference type="PRINTS" id="PR00413">
    <property type="entry name" value="HADHALOGNASE"/>
</dbReference>
<feature type="binding site" evidence="11">
    <location>
        <begin position="120"/>
        <end position="124"/>
    </location>
    <ligand>
        <name>substrate</name>
    </ligand>
</feature>
<dbReference type="Proteomes" id="UP000187074">
    <property type="component" value="Unassembled WGS sequence"/>
</dbReference>
<evidence type="ECO:0000256" key="10">
    <source>
        <dbReference type="PIRSR" id="PIRSR610972-1"/>
    </source>
</evidence>
<evidence type="ECO:0000256" key="9">
    <source>
        <dbReference type="ARBA" id="ARBA00044991"/>
    </source>
</evidence>
<dbReference type="SFLD" id="SFLDG01135">
    <property type="entry name" value="C1.5.6:_HAD__Beta-PGM__Phospha"/>
    <property type="match status" value="1"/>
</dbReference>
<feature type="binding site" evidence="11">
    <location>
        <position position="56"/>
    </location>
    <ligand>
        <name>substrate</name>
    </ligand>
</feature>
<dbReference type="AlphaFoldDB" id="A0A1R1B3J0"/>
<keyword evidence="4 12" id="KW-0460">Magnesium</keyword>
<evidence type="ECO:0000256" key="13">
    <source>
        <dbReference type="PIRSR" id="PIRSR610972-4"/>
    </source>
</evidence>
<proteinExistence type="inferred from homology"/>
<name>A0A1R1B3J0_PAELA</name>
<accession>A0A1R1B3J0</accession>
<evidence type="ECO:0000256" key="7">
    <source>
        <dbReference type="ARBA" id="ARBA00044926"/>
    </source>
</evidence>
<feature type="site" description="Important for catalytic activity and assists the phosphoryl transfer reaction to Asp8 by balancing charge and orienting the reacting groups" evidence="13">
    <location>
        <position position="151"/>
    </location>
</feature>
<feature type="active site" description="Proton donor/acceptor" evidence="10">
    <location>
        <position position="15"/>
    </location>
</feature>
<dbReference type="PANTHER" id="PTHR46193:SF18">
    <property type="entry name" value="HEXITOL PHOSPHATASE B"/>
    <property type="match status" value="1"/>
</dbReference>
<evidence type="ECO:0000313" key="15">
    <source>
        <dbReference type="Proteomes" id="UP000187074"/>
    </source>
</evidence>
<feature type="binding site" evidence="11">
    <location>
        <begin position="48"/>
        <end position="53"/>
    </location>
    <ligand>
        <name>substrate</name>
    </ligand>
</feature>
<dbReference type="GO" id="GO:0008801">
    <property type="term" value="F:beta-phosphoglucomutase activity"/>
    <property type="evidence" value="ECO:0007669"/>
    <property type="project" value="UniProtKB-EC"/>
</dbReference>
<dbReference type="SFLD" id="SFLDS00003">
    <property type="entry name" value="Haloacid_Dehalogenase"/>
    <property type="match status" value="1"/>
</dbReference>
<keyword evidence="3 12" id="KW-0479">Metal-binding</keyword>
<evidence type="ECO:0000256" key="1">
    <source>
        <dbReference type="ARBA" id="ARBA00006171"/>
    </source>
</evidence>
<feature type="active site" description="Nucleophile" evidence="10">
    <location>
        <position position="13"/>
    </location>
</feature>
<dbReference type="InterPro" id="IPR006439">
    <property type="entry name" value="HAD-SF_hydro_IA"/>
</dbReference>
<dbReference type="Gene3D" id="3.40.50.1000">
    <property type="entry name" value="HAD superfamily/HAD-like"/>
    <property type="match status" value="1"/>
</dbReference>
<evidence type="ECO:0000256" key="5">
    <source>
        <dbReference type="ARBA" id="ARBA00023235"/>
    </source>
</evidence>
<keyword evidence="2" id="KW-0597">Phosphoprotein</keyword>
<evidence type="ECO:0000313" key="14">
    <source>
        <dbReference type="EMBL" id="OME93730.1"/>
    </source>
</evidence>